<keyword evidence="7" id="KW-0915">Sodium</keyword>
<evidence type="ECO:0000256" key="5">
    <source>
        <dbReference type="ARBA" id="ARBA00022692"/>
    </source>
</evidence>
<dbReference type="Pfam" id="PF00858">
    <property type="entry name" value="ASC"/>
    <property type="match status" value="1"/>
</dbReference>
<dbReference type="PRINTS" id="PR01078">
    <property type="entry name" value="AMINACHANNEL"/>
</dbReference>
<evidence type="ECO:0000256" key="1">
    <source>
        <dbReference type="ARBA" id="ARBA00004141"/>
    </source>
</evidence>
<evidence type="ECO:0008006" key="16">
    <source>
        <dbReference type="Google" id="ProtNLM"/>
    </source>
</evidence>
<dbReference type="InterPro" id="IPR001873">
    <property type="entry name" value="ENaC"/>
</dbReference>
<evidence type="ECO:0000256" key="13">
    <source>
        <dbReference type="SAM" id="Phobius"/>
    </source>
</evidence>
<dbReference type="RefSeq" id="XP_062715245.1">
    <property type="nucleotide sequence ID" value="XM_062859261.1"/>
</dbReference>
<keyword evidence="9 13" id="KW-0472">Membrane</keyword>
<dbReference type="PANTHER" id="PTHR11690:SF288">
    <property type="entry name" value="AMILORIDE-SENSITIVE NA+ CHANNEL-RELATED"/>
    <property type="match status" value="1"/>
</dbReference>
<protein>
    <recommendedName>
        <fullName evidence="16">Pickpocket</fullName>
    </recommendedName>
</protein>
<dbReference type="GeneID" id="134291484"/>
<evidence type="ECO:0000256" key="7">
    <source>
        <dbReference type="ARBA" id="ARBA00023053"/>
    </source>
</evidence>
<reference evidence="14" key="2">
    <citation type="submission" date="2025-05" db="UniProtKB">
        <authorList>
            <consortium name="EnsemblMetazoa"/>
        </authorList>
    </citation>
    <scope>IDENTIFICATION</scope>
    <source>
        <strain evidence="14">Foshan</strain>
    </source>
</reference>
<organism evidence="14 15">
    <name type="scientific">Aedes albopictus</name>
    <name type="common">Asian tiger mosquito</name>
    <name type="synonym">Stegomyia albopicta</name>
    <dbReference type="NCBI Taxonomy" id="7160"/>
    <lineage>
        <taxon>Eukaryota</taxon>
        <taxon>Metazoa</taxon>
        <taxon>Ecdysozoa</taxon>
        <taxon>Arthropoda</taxon>
        <taxon>Hexapoda</taxon>
        <taxon>Insecta</taxon>
        <taxon>Pterygota</taxon>
        <taxon>Neoptera</taxon>
        <taxon>Endopterygota</taxon>
        <taxon>Diptera</taxon>
        <taxon>Nematocera</taxon>
        <taxon>Culicoidea</taxon>
        <taxon>Culicidae</taxon>
        <taxon>Culicinae</taxon>
        <taxon>Aedini</taxon>
        <taxon>Aedes</taxon>
        <taxon>Stegomyia</taxon>
    </lineage>
</organism>
<name>A0ABM1Y217_AEDAL</name>
<comment type="similarity">
    <text evidence="2 12">Belongs to the amiloride-sensitive sodium channel (TC 1.A.6) family.</text>
</comment>
<evidence type="ECO:0000256" key="9">
    <source>
        <dbReference type="ARBA" id="ARBA00023136"/>
    </source>
</evidence>
<proteinExistence type="inferred from homology"/>
<evidence type="ECO:0000256" key="2">
    <source>
        <dbReference type="ARBA" id="ARBA00007193"/>
    </source>
</evidence>
<evidence type="ECO:0000256" key="10">
    <source>
        <dbReference type="ARBA" id="ARBA00023201"/>
    </source>
</evidence>
<accession>A0ABM1Y217</accession>
<evidence type="ECO:0000313" key="15">
    <source>
        <dbReference type="Proteomes" id="UP000069940"/>
    </source>
</evidence>
<comment type="subcellular location">
    <subcellularLocation>
        <location evidence="1">Membrane</location>
        <topology evidence="1">Multi-pass membrane protein</topology>
    </subcellularLocation>
</comment>
<evidence type="ECO:0000256" key="12">
    <source>
        <dbReference type="RuleBase" id="RU000679"/>
    </source>
</evidence>
<evidence type="ECO:0000256" key="3">
    <source>
        <dbReference type="ARBA" id="ARBA00022448"/>
    </source>
</evidence>
<keyword evidence="8 12" id="KW-0406">Ion transport</keyword>
<dbReference type="Proteomes" id="UP000069940">
    <property type="component" value="Unassembled WGS sequence"/>
</dbReference>
<dbReference type="Gene3D" id="1.10.287.820">
    <property type="entry name" value="Acid-sensing ion channel domain"/>
    <property type="match status" value="1"/>
</dbReference>
<keyword evidence="11 12" id="KW-0407">Ion channel</keyword>
<evidence type="ECO:0000256" key="4">
    <source>
        <dbReference type="ARBA" id="ARBA00022461"/>
    </source>
</evidence>
<keyword evidence="5 12" id="KW-0812">Transmembrane</keyword>
<keyword evidence="10 12" id="KW-0739">Sodium transport</keyword>
<keyword evidence="15" id="KW-1185">Reference proteome</keyword>
<reference evidence="15" key="1">
    <citation type="journal article" date="2015" name="Proc. Natl. Acad. Sci. U.S.A.">
        <title>Genome sequence of the Asian Tiger mosquito, Aedes albopictus, reveals insights into its biology, genetics, and evolution.</title>
        <authorList>
            <person name="Chen X.G."/>
            <person name="Jiang X."/>
            <person name="Gu J."/>
            <person name="Xu M."/>
            <person name="Wu Y."/>
            <person name="Deng Y."/>
            <person name="Zhang C."/>
            <person name="Bonizzoni M."/>
            <person name="Dermauw W."/>
            <person name="Vontas J."/>
            <person name="Armbruster P."/>
            <person name="Huang X."/>
            <person name="Yang Y."/>
            <person name="Zhang H."/>
            <person name="He W."/>
            <person name="Peng H."/>
            <person name="Liu Y."/>
            <person name="Wu K."/>
            <person name="Chen J."/>
            <person name="Lirakis M."/>
            <person name="Topalis P."/>
            <person name="Van Leeuwen T."/>
            <person name="Hall A.B."/>
            <person name="Jiang X."/>
            <person name="Thorpe C."/>
            <person name="Mueller R.L."/>
            <person name="Sun C."/>
            <person name="Waterhouse R.M."/>
            <person name="Yan G."/>
            <person name="Tu Z.J."/>
            <person name="Fang X."/>
            <person name="James A.A."/>
        </authorList>
    </citation>
    <scope>NUCLEOTIDE SEQUENCE [LARGE SCALE GENOMIC DNA]</scope>
    <source>
        <strain evidence="15">Foshan</strain>
    </source>
</reference>
<evidence type="ECO:0000313" key="14">
    <source>
        <dbReference type="EnsemblMetazoa" id="AALFPA23_004953.P6196"/>
    </source>
</evidence>
<dbReference type="EnsemblMetazoa" id="AALFPA23_004953.R6196">
    <property type="protein sequence ID" value="AALFPA23_004953.P6196"/>
    <property type="gene ID" value="AALFPA23_004953"/>
</dbReference>
<keyword evidence="3 12" id="KW-0813">Transport</keyword>
<keyword evidence="4 12" id="KW-0894">Sodium channel</keyword>
<sequence length="481" mass="55466">MVKMYEKWDADPVTIVYGSDLMPVSTIPFPAITVCPLSKSRADMFNLTWALEMMDRNATMLDGDIESKLRALAHVCDFQKSLTKHNSTGKGNIVDNLRVMTQPLETIMVHCWWRSRDIPCKSIMMERLVDDGICYTFNSLALEEIYRKEQISPDFLNFSNKPPPSDWTHEHGYRTGAGFNAYPHRPLSNGMITGVVLGMTVNRVDQEPLCMGPYAGFKFSIHSPDEFPVTGDLFYRLNNMSAAFVTVSPQVHKASELLRSIDPIKRKCFYADEYYLQFFRHYNAVNCIVECVANYTLMKCGCVKFSMPRLADTKVCDVDKIDCYNNALNVLFELTVKAKLAGKKHYFCHCLPSCASIQYEVGYTQMPINDLPFKLDFMRDNADPGVMFVSLRERHYFPLWRIEQMGMNQAIAQLGGLFALLMGSSMLSLAEIVYYCCVRRFRRDLPRLQQRNSKQRVRSRGHRIHLRVEPYARKQKWFEGF</sequence>
<dbReference type="PANTHER" id="PTHR11690">
    <property type="entry name" value="AMILORIDE-SENSITIVE SODIUM CHANNEL-RELATED"/>
    <property type="match status" value="1"/>
</dbReference>
<evidence type="ECO:0000256" key="6">
    <source>
        <dbReference type="ARBA" id="ARBA00022989"/>
    </source>
</evidence>
<evidence type="ECO:0000256" key="11">
    <source>
        <dbReference type="ARBA" id="ARBA00023303"/>
    </source>
</evidence>
<feature type="transmembrane region" description="Helical" evidence="13">
    <location>
        <begin position="414"/>
        <end position="437"/>
    </location>
</feature>
<evidence type="ECO:0000256" key="8">
    <source>
        <dbReference type="ARBA" id="ARBA00023065"/>
    </source>
</evidence>
<keyword evidence="6 13" id="KW-1133">Transmembrane helix</keyword>